<keyword evidence="4" id="KW-1185">Reference proteome</keyword>
<name>A0A0D3JXA9_EMIH1</name>
<evidence type="ECO:0000313" key="3">
    <source>
        <dbReference type="EnsemblProtists" id="EOD28144"/>
    </source>
</evidence>
<dbReference type="EnsemblProtists" id="EOD28144">
    <property type="protein sequence ID" value="EOD28144"/>
    <property type="gene ID" value="EMIHUDRAFT_114302"/>
</dbReference>
<evidence type="ECO:0000313" key="4">
    <source>
        <dbReference type="Proteomes" id="UP000013827"/>
    </source>
</evidence>
<dbReference type="PROSITE" id="PS00018">
    <property type="entry name" value="EF_HAND_1"/>
    <property type="match status" value="1"/>
</dbReference>
<dbReference type="GeneID" id="17273689"/>
<dbReference type="PaxDb" id="2903-EOD28144"/>
<evidence type="ECO:0000256" key="2">
    <source>
        <dbReference type="SAM" id="MobiDB-lite"/>
    </source>
</evidence>
<proteinExistence type="predicted"/>
<evidence type="ECO:0000256" key="1">
    <source>
        <dbReference type="SAM" id="Coils"/>
    </source>
</evidence>
<organism evidence="3 4">
    <name type="scientific">Emiliania huxleyi (strain CCMP1516)</name>
    <dbReference type="NCBI Taxonomy" id="280463"/>
    <lineage>
        <taxon>Eukaryota</taxon>
        <taxon>Haptista</taxon>
        <taxon>Haptophyta</taxon>
        <taxon>Prymnesiophyceae</taxon>
        <taxon>Isochrysidales</taxon>
        <taxon>Noelaerhabdaceae</taxon>
        <taxon>Emiliania</taxon>
    </lineage>
</organism>
<feature type="coiled-coil region" evidence="1">
    <location>
        <begin position="33"/>
        <end position="67"/>
    </location>
</feature>
<evidence type="ECO:0008006" key="5">
    <source>
        <dbReference type="Google" id="ProtNLM"/>
    </source>
</evidence>
<feature type="compositionally biased region" description="Low complexity" evidence="2">
    <location>
        <begin position="185"/>
        <end position="201"/>
    </location>
</feature>
<feature type="region of interest" description="Disordered" evidence="2">
    <location>
        <begin position="178"/>
        <end position="201"/>
    </location>
</feature>
<keyword evidence="1" id="KW-0175">Coiled coil</keyword>
<dbReference type="InterPro" id="IPR018247">
    <property type="entry name" value="EF_Hand_1_Ca_BS"/>
</dbReference>
<reference evidence="4" key="1">
    <citation type="journal article" date="2013" name="Nature">
        <title>Pan genome of the phytoplankton Emiliania underpins its global distribution.</title>
        <authorList>
            <person name="Read B.A."/>
            <person name="Kegel J."/>
            <person name="Klute M.J."/>
            <person name="Kuo A."/>
            <person name="Lefebvre S.C."/>
            <person name="Maumus F."/>
            <person name="Mayer C."/>
            <person name="Miller J."/>
            <person name="Monier A."/>
            <person name="Salamov A."/>
            <person name="Young J."/>
            <person name="Aguilar M."/>
            <person name="Claverie J.M."/>
            <person name="Frickenhaus S."/>
            <person name="Gonzalez K."/>
            <person name="Herman E.K."/>
            <person name="Lin Y.C."/>
            <person name="Napier J."/>
            <person name="Ogata H."/>
            <person name="Sarno A.F."/>
            <person name="Shmutz J."/>
            <person name="Schroeder D."/>
            <person name="de Vargas C."/>
            <person name="Verret F."/>
            <person name="von Dassow P."/>
            <person name="Valentin K."/>
            <person name="Van de Peer Y."/>
            <person name="Wheeler G."/>
            <person name="Dacks J.B."/>
            <person name="Delwiche C.F."/>
            <person name="Dyhrman S.T."/>
            <person name="Glockner G."/>
            <person name="John U."/>
            <person name="Richards T."/>
            <person name="Worden A.Z."/>
            <person name="Zhang X."/>
            <person name="Grigoriev I.V."/>
            <person name="Allen A.E."/>
            <person name="Bidle K."/>
            <person name="Borodovsky M."/>
            <person name="Bowler C."/>
            <person name="Brownlee C."/>
            <person name="Cock J.M."/>
            <person name="Elias M."/>
            <person name="Gladyshev V.N."/>
            <person name="Groth M."/>
            <person name="Guda C."/>
            <person name="Hadaegh A."/>
            <person name="Iglesias-Rodriguez M.D."/>
            <person name="Jenkins J."/>
            <person name="Jones B.M."/>
            <person name="Lawson T."/>
            <person name="Leese F."/>
            <person name="Lindquist E."/>
            <person name="Lobanov A."/>
            <person name="Lomsadze A."/>
            <person name="Malik S.B."/>
            <person name="Marsh M.E."/>
            <person name="Mackinder L."/>
            <person name="Mock T."/>
            <person name="Mueller-Roeber B."/>
            <person name="Pagarete A."/>
            <person name="Parker M."/>
            <person name="Probert I."/>
            <person name="Quesneville H."/>
            <person name="Raines C."/>
            <person name="Rensing S.A."/>
            <person name="Riano-Pachon D.M."/>
            <person name="Richier S."/>
            <person name="Rokitta S."/>
            <person name="Shiraiwa Y."/>
            <person name="Soanes D.M."/>
            <person name="van der Giezen M."/>
            <person name="Wahlund T.M."/>
            <person name="Williams B."/>
            <person name="Wilson W."/>
            <person name="Wolfe G."/>
            <person name="Wurch L.L."/>
        </authorList>
    </citation>
    <scope>NUCLEOTIDE SEQUENCE</scope>
</reference>
<dbReference type="AlphaFoldDB" id="A0A0D3JXA9"/>
<dbReference type="HOGENOM" id="CLU_1362626_0_0_1"/>
<dbReference type="RefSeq" id="XP_005780573.1">
    <property type="nucleotide sequence ID" value="XM_005780516.1"/>
</dbReference>
<dbReference type="Proteomes" id="UP000013827">
    <property type="component" value="Unassembled WGS sequence"/>
</dbReference>
<sequence>MEGWDGVICGDADLALAIVSVLLANNLRELRLRQSIEASAKLLRDHNETLKDESAKLAESNRGLEHNLTLLQTSIGLFGSQGDEWFEKLHSKLSTLEDSFAPRAENERHAALVRGQVWTFLALNIDLDKDGKVNAAELDHLQNAYDTVDFSDLAKRAEEDPIPIRELHQRLVPVFGAASRPPMPSASQGRSRISQRISSAA</sequence>
<dbReference type="KEGG" id="ehx:EMIHUDRAFT_114302"/>
<reference evidence="3" key="2">
    <citation type="submission" date="2024-10" db="UniProtKB">
        <authorList>
            <consortium name="EnsemblProtists"/>
        </authorList>
    </citation>
    <scope>IDENTIFICATION</scope>
</reference>
<protein>
    <recommendedName>
        <fullName evidence="5">EF-hand domain-containing protein</fullName>
    </recommendedName>
</protein>
<accession>A0A0D3JXA9</accession>